<dbReference type="eggNOG" id="COG3675">
    <property type="taxonomic scope" value="Bacteria"/>
</dbReference>
<organism evidence="1 2">
    <name type="scientific">gamma proteobacterium HTCC2207</name>
    <dbReference type="NCBI Taxonomy" id="314287"/>
    <lineage>
        <taxon>Bacteria</taxon>
        <taxon>Pseudomonadati</taxon>
        <taxon>Pseudomonadota</taxon>
        <taxon>Gammaproteobacteria</taxon>
        <taxon>Cellvibrionales</taxon>
        <taxon>Porticoccaceae</taxon>
        <taxon>SAR92 clade</taxon>
    </lineage>
</organism>
<dbReference type="Proteomes" id="UP000005555">
    <property type="component" value="Unassembled WGS sequence"/>
</dbReference>
<accession>Q1YSP5</accession>
<proteinExistence type="predicted"/>
<protein>
    <submittedName>
        <fullName evidence="1">Lipase family protein</fullName>
    </submittedName>
</protein>
<gene>
    <name evidence="1" type="ORF">GB2207_11108</name>
</gene>
<keyword evidence="2" id="KW-1185">Reference proteome</keyword>
<evidence type="ECO:0000313" key="1">
    <source>
        <dbReference type="EMBL" id="EAS47161.1"/>
    </source>
</evidence>
<name>Q1YSP5_9GAMM</name>
<comment type="caution">
    <text evidence="1">The sequence shown here is derived from an EMBL/GenBank/DDBJ whole genome shotgun (WGS) entry which is preliminary data.</text>
</comment>
<sequence length="59" mass="6893">MTNCATADYSEVELLYSVSLFRRIKGLVIKKLPWLKLLKDHSIRTYRKKLLVIASKRNA</sequence>
<evidence type="ECO:0000313" key="2">
    <source>
        <dbReference type="Proteomes" id="UP000005555"/>
    </source>
</evidence>
<dbReference type="EMBL" id="AAPI01000003">
    <property type="protein sequence ID" value="EAS47161.1"/>
    <property type="molecule type" value="Genomic_DNA"/>
</dbReference>
<dbReference type="AlphaFoldDB" id="Q1YSP5"/>
<reference evidence="1 2" key="1">
    <citation type="submission" date="2006-03" db="EMBL/GenBank/DDBJ databases">
        <authorList>
            <person name="Giovannoni S.J."/>
            <person name="Cho J.-C."/>
            <person name="Ferriera S."/>
            <person name="Johnson J."/>
            <person name="Kravitz S."/>
            <person name="Halpern A."/>
            <person name="Remington K."/>
            <person name="Beeson K."/>
            <person name="Tran B."/>
            <person name="Rogers Y.-H."/>
            <person name="Friedman R."/>
            <person name="Venter J.C."/>
        </authorList>
    </citation>
    <scope>NUCLEOTIDE SEQUENCE [LARGE SCALE GENOMIC DNA]</scope>
    <source>
        <strain evidence="1 2">HTCC2207</strain>
    </source>
</reference>
<dbReference type="HOGENOM" id="CLU_2953895_0_0_6"/>
<dbReference type="STRING" id="314287.GB2207_11108"/>